<evidence type="ECO:0000313" key="16">
    <source>
        <dbReference type="Proteomes" id="UP001162164"/>
    </source>
</evidence>
<organism evidence="15 16">
    <name type="scientific">Molorchus minor</name>
    <dbReference type="NCBI Taxonomy" id="1323400"/>
    <lineage>
        <taxon>Eukaryota</taxon>
        <taxon>Metazoa</taxon>
        <taxon>Ecdysozoa</taxon>
        <taxon>Arthropoda</taxon>
        <taxon>Hexapoda</taxon>
        <taxon>Insecta</taxon>
        <taxon>Pterygota</taxon>
        <taxon>Neoptera</taxon>
        <taxon>Endopterygota</taxon>
        <taxon>Coleoptera</taxon>
        <taxon>Polyphaga</taxon>
        <taxon>Cucujiformia</taxon>
        <taxon>Chrysomeloidea</taxon>
        <taxon>Cerambycidae</taxon>
        <taxon>Lamiinae</taxon>
        <taxon>Monochamini</taxon>
        <taxon>Molorchus</taxon>
    </lineage>
</organism>
<evidence type="ECO:0000256" key="1">
    <source>
        <dbReference type="ARBA" id="ARBA00001974"/>
    </source>
</evidence>
<keyword evidence="11 13" id="KW-0249">Electron transport</keyword>
<evidence type="ECO:0000256" key="10">
    <source>
        <dbReference type="ARBA" id="ARBA00022946"/>
    </source>
</evidence>
<evidence type="ECO:0000256" key="3">
    <source>
        <dbReference type="ARBA" id="ARBA00004305"/>
    </source>
</evidence>
<keyword evidence="7 13" id="KW-0285">Flavoprotein</keyword>
<evidence type="ECO:0000256" key="4">
    <source>
        <dbReference type="ARBA" id="ARBA00008606"/>
    </source>
</evidence>
<keyword evidence="16" id="KW-1185">Reference proteome</keyword>
<evidence type="ECO:0000256" key="5">
    <source>
        <dbReference type="ARBA" id="ARBA00017279"/>
    </source>
</evidence>
<evidence type="ECO:0000256" key="8">
    <source>
        <dbReference type="ARBA" id="ARBA00022660"/>
    </source>
</evidence>
<dbReference type="PIRSF" id="PIRSF000543">
    <property type="entry name" value="NADH_UQ_42KD"/>
    <property type="match status" value="1"/>
</dbReference>
<sequence>MLYMPEANLDMIYINSYGFDLRKLDSQLPESCRSFDVMDFLRNPKHRSVARFQIQQYIVKYSQYIDALAHVLSTGQGVVLDRCAYSDFVFAEAMYHQGYISKLARKKYYEFRDCTIGELLRPHLVIYLDCPVPTVIENIKKRAISYEKDSQVLTPQYLGEMEKQYKQNYLKEIGKHAELLVYDWTNEGDIEIIVEDIERIDFDKNDKQDHYLKDWDQESEEDWAVLRHTYADKKDNLLCYCNIPCYEVPELIVDAMEADTYHKVMAVAPGEQYEKGYNSTLGDKGLLFKTSIPHRETLPLRERRSSL</sequence>
<gene>
    <name evidence="15" type="ORF">NQ317_010663</name>
</gene>
<dbReference type="PANTHER" id="PTHR10513">
    <property type="entry name" value="DEOXYNUCLEOSIDE KINASE"/>
    <property type="match status" value="1"/>
</dbReference>
<evidence type="ECO:0000256" key="2">
    <source>
        <dbReference type="ARBA" id="ARBA00003195"/>
    </source>
</evidence>
<dbReference type="Proteomes" id="UP001162164">
    <property type="component" value="Unassembled WGS sequence"/>
</dbReference>
<evidence type="ECO:0000256" key="6">
    <source>
        <dbReference type="ARBA" id="ARBA00022448"/>
    </source>
</evidence>
<evidence type="ECO:0000256" key="12">
    <source>
        <dbReference type="ARBA" id="ARBA00023128"/>
    </source>
</evidence>
<dbReference type="InterPro" id="IPR015828">
    <property type="entry name" value="NDUFA10"/>
</dbReference>
<feature type="domain" description="Deoxynucleoside kinase" evidence="14">
    <location>
        <begin position="42"/>
        <end position="209"/>
    </location>
</feature>
<keyword evidence="10" id="KW-0809">Transit peptide</keyword>
<comment type="function">
    <text evidence="2 13">Accessory subunit of the mitochondrial membrane respiratory chain NADH dehydrogenase (Complex I), that is believed not to be involved in catalysis. Complex I functions in the transfer of electrons from NADH to the respiratory chain. The immediate electron acceptor for the enzyme is believed to be ubiquinone.</text>
</comment>
<dbReference type="PANTHER" id="PTHR10513:SF15">
    <property type="entry name" value="NADH DEHYDROGENASE [UBIQUINONE] 1 ALPHA SUBCOMPLEX SUBUNIT 10, MITOCHONDRIAL"/>
    <property type="match status" value="1"/>
</dbReference>
<name>A0ABQ9K5L3_9CUCU</name>
<dbReference type="SUPFAM" id="SSF52540">
    <property type="entry name" value="P-loop containing nucleoside triphosphate hydrolases"/>
    <property type="match status" value="1"/>
</dbReference>
<comment type="cofactor">
    <cofactor evidence="1 13">
        <name>FAD</name>
        <dbReference type="ChEBI" id="CHEBI:57692"/>
    </cofactor>
</comment>
<dbReference type="InterPro" id="IPR050566">
    <property type="entry name" value="Deoxyribonucleoside_kinase"/>
</dbReference>
<evidence type="ECO:0000313" key="15">
    <source>
        <dbReference type="EMBL" id="KAJ8985906.1"/>
    </source>
</evidence>
<evidence type="ECO:0000256" key="13">
    <source>
        <dbReference type="PIRNR" id="PIRNR000543"/>
    </source>
</evidence>
<comment type="subcellular location">
    <subcellularLocation>
        <location evidence="3 13">Mitochondrion matrix</location>
    </subcellularLocation>
</comment>
<reference evidence="15" key="1">
    <citation type="journal article" date="2023" name="Insect Mol. Biol.">
        <title>Genome sequencing provides insights into the evolution of gene families encoding plant cell wall-degrading enzymes in longhorned beetles.</title>
        <authorList>
            <person name="Shin N.R."/>
            <person name="Okamura Y."/>
            <person name="Kirsch R."/>
            <person name="Pauchet Y."/>
        </authorList>
    </citation>
    <scope>NUCLEOTIDE SEQUENCE</scope>
    <source>
        <strain evidence="15">MMC_N1</strain>
    </source>
</reference>
<dbReference type="EMBL" id="JAPWTJ010000005">
    <property type="protein sequence ID" value="KAJ8985906.1"/>
    <property type="molecule type" value="Genomic_DNA"/>
</dbReference>
<keyword evidence="12 13" id="KW-0496">Mitochondrion</keyword>
<dbReference type="Gene3D" id="3.40.50.300">
    <property type="entry name" value="P-loop containing nucleotide triphosphate hydrolases"/>
    <property type="match status" value="1"/>
</dbReference>
<evidence type="ECO:0000256" key="11">
    <source>
        <dbReference type="ARBA" id="ARBA00022982"/>
    </source>
</evidence>
<keyword evidence="9 13" id="KW-0274">FAD</keyword>
<keyword evidence="8 13" id="KW-0679">Respiratory chain</keyword>
<evidence type="ECO:0000256" key="7">
    <source>
        <dbReference type="ARBA" id="ARBA00022630"/>
    </source>
</evidence>
<evidence type="ECO:0000256" key="9">
    <source>
        <dbReference type="ARBA" id="ARBA00022827"/>
    </source>
</evidence>
<proteinExistence type="inferred from homology"/>
<dbReference type="Pfam" id="PF01712">
    <property type="entry name" value="dNK"/>
    <property type="match status" value="1"/>
</dbReference>
<protein>
    <recommendedName>
        <fullName evidence="5 13">NADH dehydrogenase [ubiquinone] 1 alpha subcomplex subunit 10, mitochondrial</fullName>
    </recommendedName>
</protein>
<dbReference type="InterPro" id="IPR031314">
    <property type="entry name" value="DNK_dom"/>
</dbReference>
<accession>A0ABQ9K5L3</accession>
<dbReference type="InterPro" id="IPR027417">
    <property type="entry name" value="P-loop_NTPase"/>
</dbReference>
<keyword evidence="6 13" id="KW-0813">Transport</keyword>
<comment type="similarity">
    <text evidence="4 13">Belongs to the complex I NDUFA10 subunit family.</text>
</comment>
<comment type="caution">
    <text evidence="15">The sequence shown here is derived from an EMBL/GenBank/DDBJ whole genome shotgun (WGS) entry which is preliminary data.</text>
</comment>
<evidence type="ECO:0000259" key="14">
    <source>
        <dbReference type="Pfam" id="PF01712"/>
    </source>
</evidence>